<protein>
    <submittedName>
        <fullName evidence="2">PQQ-binding-like beta-propeller repeat protein</fullName>
    </submittedName>
</protein>
<keyword evidence="3" id="KW-1185">Reference proteome</keyword>
<dbReference type="Pfam" id="PF13360">
    <property type="entry name" value="PQQ_2"/>
    <property type="match status" value="1"/>
</dbReference>
<evidence type="ECO:0000313" key="2">
    <source>
        <dbReference type="EMBL" id="MCW1915533.1"/>
    </source>
</evidence>
<dbReference type="SUPFAM" id="SSF50998">
    <property type="entry name" value="Quinoprotein alcohol dehydrogenase-like"/>
    <property type="match status" value="1"/>
</dbReference>
<evidence type="ECO:0000259" key="1">
    <source>
        <dbReference type="Pfam" id="PF13360"/>
    </source>
</evidence>
<proteinExistence type="predicted"/>
<name>A0ABT3G6Q6_9BACT</name>
<dbReference type="Proteomes" id="UP001165653">
    <property type="component" value="Unassembled WGS sequence"/>
</dbReference>
<dbReference type="EMBL" id="JAPDDR010000009">
    <property type="protein sequence ID" value="MCW1915533.1"/>
    <property type="molecule type" value="Genomic_DNA"/>
</dbReference>
<dbReference type="InterPro" id="IPR011047">
    <property type="entry name" value="Quinoprotein_ADH-like_sf"/>
</dbReference>
<organism evidence="2 3">
    <name type="scientific">Luteolibacter rhizosphaerae</name>
    <dbReference type="NCBI Taxonomy" id="2989719"/>
    <lineage>
        <taxon>Bacteria</taxon>
        <taxon>Pseudomonadati</taxon>
        <taxon>Verrucomicrobiota</taxon>
        <taxon>Verrucomicrobiia</taxon>
        <taxon>Verrucomicrobiales</taxon>
        <taxon>Verrucomicrobiaceae</taxon>
        <taxon>Luteolibacter</taxon>
    </lineage>
</organism>
<accession>A0ABT3G6Q6</accession>
<dbReference type="InterPro" id="IPR002372">
    <property type="entry name" value="PQQ_rpt_dom"/>
</dbReference>
<dbReference type="PANTHER" id="PTHR34512:SF30">
    <property type="entry name" value="OUTER MEMBRANE PROTEIN ASSEMBLY FACTOR BAMB"/>
    <property type="match status" value="1"/>
</dbReference>
<sequence>MVAPDGTIFLPAVDSNTLHLLGVKPNGTLATGFPAAIGTLYDVPASSVTLAHGGRVLALGDAVYCVAYKHASASDGVRLWRYPSNTNSTLTVSRSSIALDSAGNSYFVDDNNKLYGLSPSGTELWAPVTVDASLAHDVVSSPVIGRNGLLYLISDPASYGDPLHVIAVNTATGATVHQVQLASDQAGGSPVVLADGNLLVSTYTEYNYNGTLTVLSPTLAVKGQWIEPNSAGIKATPIVSPSNAVFVGSTDGVFHKLQLSYDGSGNASFTPVWNYQSATSTAFNGPAVLSIQSNIVLAAEDGRVHFLKDLGSSFLAEVPYVSNGVIASSPALGPDGSIYVNSNAVGLHAFHGNDAVEPRGWTSWRNGRTGRANALDVSPQATSIPIPPTFALTRFVDPANPSTGFGSNYGQVYTVNNNQAAYGMAQGGAHDGVFELYQNTMHDLGIYAAGNTPVINRGNDRHYAVGRTWDGVTRDGVNNPRFYSLWYHRGATPWQISAHDAMPSSVNVHGLVCGDVKTSTVVQAPPGGPRIRVLQYAMKPAVWEAGVPTFLPDTTPAYYSSYAQDINAAGTVCGNTFNGPLIWTRGPGGYTAQYLPNSIASSVMARAINDAGVVVGWGIANSTMYGSVWIPDANGQYTQYVHQDCQFEDINNFGLIVGSHTNAASLWQPTGTGTYSRINLNTRFSDATWTTLYTALTINDSNYIGGYGSRSYKIQGYVLKP</sequence>
<feature type="domain" description="Pyrrolo-quinoline quinone repeat" evidence="1">
    <location>
        <begin position="53"/>
        <end position="213"/>
    </location>
</feature>
<gene>
    <name evidence="2" type="ORF">OJ996_18245</name>
</gene>
<reference evidence="2" key="1">
    <citation type="submission" date="2022-10" db="EMBL/GenBank/DDBJ databases">
        <title>Luteolibacter sp. GHJ8, whole genome shotgun sequencing project.</title>
        <authorList>
            <person name="Zhao G."/>
            <person name="Shen L."/>
        </authorList>
    </citation>
    <scope>NUCLEOTIDE SEQUENCE</scope>
    <source>
        <strain evidence="2">GHJ8</strain>
    </source>
</reference>
<dbReference type="PANTHER" id="PTHR34512">
    <property type="entry name" value="CELL SURFACE PROTEIN"/>
    <property type="match status" value="1"/>
</dbReference>
<comment type="caution">
    <text evidence="2">The sequence shown here is derived from an EMBL/GenBank/DDBJ whole genome shotgun (WGS) entry which is preliminary data.</text>
</comment>
<dbReference type="RefSeq" id="WP_264515084.1">
    <property type="nucleotide sequence ID" value="NZ_JAPDDR010000009.1"/>
</dbReference>
<evidence type="ECO:0000313" key="3">
    <source>
        <dbReference type="Proteomes" id="UP001165653"/>
    </source>
</evidence>